<feature type="signal peptide" evidence="1">
    <location>
        <begin position="1"/>
        <end position="19"/>
    </location>
</feature>
<accession>A0A9D1L7V3</accession>
<dbReference type="Pfam" id="PF13349">
    <property type="entry name" value="DUF4097"/>
    <property type="match status" value="1"/>
</dbReference>
<feature type="domain" description="DUF4097" evidence="2">
    <location>
        <begin position="43"/>
        <end position="170"/>
    </location>
</feature>
<reference evidence="3" key="1">
    <citation type="submission" date="2020-10" db="EMBL/GenBank/DDBJ databases">
        <authorList>
            <person name="Gilroy R."/>
        </authorList>
    </citation>
    <scope>NUCLEOTIDE SEQUENCE</scope>
    <source>
        <strain evidence="3">11300</strain>
    </source>
</reference>
<dbReference type="AlphaFoldDB" id="A0A9D1L7V3"/>
<gene>
    <name evidence="3" type="ORF">IAD16_07745</name>
</gene>
<evidence type="ECO:0000259" key="2">
    <source>
        <dbReference type="Pfam" id="PF13349"/>
    </source>
</evidence>
<evidence type="ECO:0000313" key="3">
    <source>
        <dbReference type="EMBL" id="HIU28254.1"/>
    </source>
</evidence>
<proteinExistence type="predicted"/>
<dbReference type="EMBL" id="DVMO01000114">
    <property type="protein sequence ID" value="HIU28254.1"/>
    <property type="molecule type" value="Genomic_DNA"/>
</dbReference>
<evidence type="ECO:0000256" key="1">
    <source>
        <dbReference type="SAM" id="SignalP"/>
    </source>
</evidence>
<dbReference type="Proteomes" id="UP000824091">
    <property type="component" value="Unassembled WGS sequence"/>
</dbReference>
<sequence length="226" mass="24463">MKKGFILISFLMAACLALTGCSSESEPFEAKSYTPDVPVRGIEPDVRDRAVEVTISEDQHVHIEYSENSKEYYDIAVSEDSILTVTGVSDKDLSDYVGGKPSDEDRKISIQIPDSMLDSLAISTTNEDISLEAMAVNGSISLSSNGGNISFDGLDAGKSISLDTKNGNIEGTIRGGWDDYAIRTEIKKGESNLPESKEGGSKTLDVSANNGNIDIKFEYKQGWKVM</sequence>
<reference evidence="3" key="2">
    <citation type="journal article" date="2021" name="PeerJ">
        <title>Extensive microbial diversity within the chicken gut microbiome revealed by metagenomics and culture.</title>
        <authorList>
            <person name="Gilroy R."/>
            <person name="Ravi A."/>
            <person name="Getino M."/>
            <person name="Pursley I."/>
            <person name="Horton D.L."/>
            <person name="Alikhan N.F."/>
            <person name="Baker D."/>
            <person name="Gharbi K."/>
            <person name="Hall N."/>
            <person name="Watson M."/>
            <person name="Adriaenssens E.M."/>
            <person name="Foster-Nyarko E."/>
            <person name="Jarju S."/>
            <person name="Secka A."/>
            <person name="Antonio M."/>
            <person name="Oren A."/>
            <person name="Chaudhuri R.R."/>
            <person name="La Ragione R."/>
            <person name="Hildebrand F."/>
            <person name="Pallen M.J."/>
        </authorList>
    </citation>
    <scope>NUCLEOTIDE SEQUENCE</scope>
    <source>
        <strain evidence="3">11300</strain>
    </source>
</reference>
<name>A0A9D1L7V3_9FIRM</name>
<protein>
    <submittedName>
        <fullName evidence="3">DUF4097 family beta strand repeat protein</fullName>
    </submittedName>
</protein>
<keyword evidence="1" id="KW-0732">Signal</keyword>
<feature type="chain" id="PRO_5038789429" evidence="1">
    <location>
        <begin position="20"/>
        <end position="226"/>
    </location>
</feature>
<comment type="caution">
    <text evidence="3">The sequence shown here is derived from an EMBL/GenBank/DDBJ whole genome shotgun (WGS) entry which is preliminary data.</text>
</comment>
<dbReference type="PROSITE" id="PS51257">
    <property type="entry name" value="PROKAR_LIPOPROTEIN"/>
    <property type="match status" value="1"/>
</dbReference>
<dbReference type="InterPro" id="IPR025164">
    <property type="entry name" value="Toastrack_DUF4097"/>
</dbReference>
<evidence type="ECO:0000313" key="4">
    <source>
        <dbReference type="Proteomes" id="UP000824091"/>
    </source>
</evidence>
<organism evidence="3 4">
    <name type="scientific">Candidatus Fimisoma avicola</name>
    <dbReference type="NCBI Taxonomy" id="2840826"/>
    <lineage>
        <taxon>Bacteria</taxon>
        <taxon>Bacillati</taxon>
        <taxon>Bacillota</taxon>
        <taxon>Clostridia</taxon>
        <taxon>Eubacteriales</taxon>
        <taxon>Candidatus Fimisoma</taxon>
    </lineage>
</organism>